<evidence type="ECO:0000313" key="3">
    <source>
        <dbReference type="Proteomes" id="UP000706891"/>
    </source>
</evidence>
<dbReference type="Pfam" id="PF14092">
    <property type="entry name" value="DUF4270"/>
    <property type="match status" value="1"/>
</dbReference>
<dbReference type="InterPro" id="IPR025366">
    <property type="entry name" value="DUF4270"/>
</dbReference>
<comment type="caution">
    <text evidence="2">The sequence shown here is derived from an EMBL/GenBank/DDBJ whole genome shotgun (WGS) entry which is preliminary data.</text>
</comment>
<keyword evidence="3" id="KW-1185">Reference proteome</keyword>
<evidence type="ECO:0000313" key="2">
    <source>
        <dbReference type="EMBL" id="MBM6672564.1"/>
    </source>
</evidence>
<dbReference type="PROSITE" id="PS51257">
    <property type="entry name" value="PROKAR_LIPOPROTEIN"/>
    <property type="match status" value="1"/>
</dbReference>
<dbReference type="EMBL" id="JACJJG010000003">
    <property type="protein sequence ID" value="MBM6672564.1"/>
    <property type="molecule type" value="Genomic_DNA"/>
</dbReference>
<name>A0A939B4R9_9BACT</name>
<dbReference type="RefSeq" id="WP_205103023.1">
    <property type="nucleotide sequence ID" value="NZ_JACJJG010000003.1"/>
</dbReference>
<accession>A0A939B4R9</accession>
<proteinExistence type="predicted"/>
<reference evidence="2" key="2">
    <citation type="journal article" date="2021" name="Sci. Rep.">
        <title>The distribution of antibiotic resistance genes in chicken gut microbiota commensals.</title>
        <authorList>
            <person name="Juricova H."/>
            <person name="Matiasovicova J."/>
            <person name="Kubasova T."/>
            <person name="Cejkova D."/>
            <person name="Rychlik I."/>
        </authorList>
    </citation>
    <scope>NUCLEOTIDE SEQUENCE</scope>
    <source>
        <strain evidence="2">An824</strain>
    </source>
</reference>
<feature type="chain" id="PRO_5037254281" evidence="1">
    <location>
        <begin position="22"/>
        <end position="504"/>
    </location>
</feature>
<dbReference type="Proteomes" id="UP000706891">
    <property type="component" value="Unassembled WGS sequence"/>
</dbReference>
<organism evidence="2 3">
    <name type="scientific">Marseilla massiliensis</name>
    <dbReference type="NCBI Taxonomy" id="1841864"/>
    <lineage>
        <taxon>Bacteria</taxon>
        <taxon>Pseudomonadati</taxon>
        <taxon>Bacteroidota</taxon>
        <taxon>Bacteroidia</taxon>
        <taxon>Bacteroidales</taxon>
        <taxon>Prevotellaceae</taxon>
        <taxon>Marseilla</taxon>
    </lineage>
</organism>
<dbReference type="AlphaFoldDB" id="A0A939B4R9"/>
<feature type="signal peptide" evidence="1">
    <location>
        <begin position="1"/>
        <end position="21"/>
    </location>
</feature>
<keyword evidence="1" id="KW-0732">Signal</keyword>
<reference evidence="2" key="1">
    <citation type="submission" date="2020-08" db="EMBL/GenBank/DDBJ databases">
        <authorList>
            <person name="Cejkova D."/>
            <person name="Kubasova T."/>
            <person name="Jahodarova E."/>
            <person name="Rychlik I."/>
        </authorList>
    </citation>
    <scope>NUCLEOTIDE SEQUENCE</scope>
    <source>
        <strain evidence="2">An824</strain>
    </source>
</reference>
<protein>
    <submittedName>
        <fullName evidence="2">DUF4270 domain-containing protein</fullName>
    </submittedName>
</protein>
<gene>
    <name evidence="2" type="ORF">H6A34_01485</name>
</gene>
<sequence length="504" mass="56824">MKLKFFSVVTIVSAMMFTACDETTDTIGTSLTDNMDMLEVSTDTFELTSKSVVVDSVLSRNTTGYLGKIKDPETGNYITCDFMAQFGTLEDYELPEIDSIASLSEAFNENDSREDMINKIVADSCHIRLFYTSYYGDSLATMNMTAYEMSKPMEENKKYYSNFDPKEEYVGNDGMKINKTYTLVDLSISDDERADESSYTPNIKINLNQPYTDKNGKTYNNFGTYIMRKYYENPEYFKNSYNFIHNVCPGFYFEINDGLGSMAYVSVSQLNIYFKYKSDSTYIGTSTFAGTEEVLQTTNIVNDDKSLDNLAEDNTCTYLKTPSAIFTELTLPVDEVRRGHENDTLNTAKLVLTRLNNKTHSEYALDVPTTLLMIPSDSINSFFENEDIVDYQRSFIATYDGASSSSAHNYNTYTFDNISGMISSMYNAKNTGLADNPNWIDEHENWNKVVIIPVSVTTNSSSQIVKVVHDMSLTSTRLVGGSANPNAPITLTVVYSKFNHNDGR</sequence>
<evidence type="ECO:0000256" key="1">
    <source>
        <dbReference type="SAM" id="SignalP"/>
    </source>
</evidence>